<dbReference type="EMBL" id="CP168151">
    <property type="protein sequence ID" value="XFD40525.1"/>
    <property type="molecule type" value="Genomic_DNA"/>
</dbReference>
<reference evidence="1" key="1">
    <citation type="submission" date="2024-08" db="EMBL/GenBank/DDBJ databases">
        <title>Lentilactobacillus sp. nov., isolated from tree bark.</title>
        <authorList>
            <person name="Phuengjayaem S."/>
            <person name="Tanasupawat S."/>
        </authorList>
    </citation>
    <scope>NUCLEOTIDE SEQUENCE</scope>
    <source>
        <strain evidence="1">SPB1-3</strain>
    </source>
</reference>
<sequence>MNFKNVGNGIILGGLLTFASIGVAHADTYVQNSNALHQYTAASLRTVNDSQVKFVKANGDYSFSSNPSGSTTINSVSGTKWALKTKYLLPNTRLALGKANYDMTNPQSAATNGKYLFVVYAPHQLNGKGFIVRYDRSKLASMGFEKSQNAPLAKNSAAIKVGPLFQVGHGQSLAYDKKHHSLWMWRDSANMTATRWSTIQNISTTSLKPKKAIKFYMNNHGANVPSGHDLTFDTTGHAYWWTTSSGQVKIYRGVISGNHISVTLTKQLLTHQPGTHQQSIGYNSRNGRLYLVSDDSIVSLPARQLNGRGSLTHNSFKYTKFNSGREFESLFYDGSGHGMLLSNRNPEILASTTMY</sequence>
<proteinExistence type="predicted"/>
<dbReference type="Proteomes" id="UP001149860">
    <property type="component" value="Chromosome"/>
</dbReference>
<organism evidence="1 2">
    <name type="scientific">Lentilactobacillus terminaliae</name>
    <dbReference type="NCBI Taxonomy" id="3003483"/>
    <lineage>
        <taxon>Bacteria</taxon>
        <taxon>Bacillati</taxon>
        <taxon>Bacillota</taxon>
        <taxon>Bacilli</taxon>
        <taxon>Lactobacillales</taxon>
        <taxon>Lactobacillaceae</taxon>
        <taxon>Lentilactobacillus</taxon>
    </lineage>
</organism>
<name>A0ACD5DGZ1_9LACO</name>
<gene>
    <name evidence="1" type="ORF">O0236_004275</name>
</gene>
<protein>
    <submittedName>
        <fullName evidence="1">Uncharacterized protein</fullName>
    </submittedName>
</protein>
<evidence type="ECO:0000313" key="2">
    <source>
        <dbReference type="Proteomes" id="UP001149860"/>
    </source>
</evidence>
<evidence type="ECO:0000313" key="1">
    <source>
        <dbReference type="EMBL" id="XFD40525.1"/>
    </source>
</evidence>
<keyword evidence="2" id="KW-1185">Reference proteome</keyword>
<accession>A0ACD5DGZ1</accession>